<protein>
    <submittedName>
        <fullName evidence="1">Uncharacterized protein</fullName>
    </submittedName>
</protein>
<dbReference type="AlphaFoldDB" id="A0A9R1V1C1"/>
<name>A0A9R1V1C1_LACSA</name>
<dbReference type="PANTHER" id="PTHR43991:SF21">
    <property type="entry name" value="GAMYB-BINDING PROTEIN"/>
    <property type="match status" value="1"/>
</dbReference>
<reference evidence="1 2" key="1">
    <citation type="journal article" date="2017" name="Nat. Commun.">
        <title>Genome assembly with in vitro proximity ligation data and whole-genome triplication in lettuce.</title>
        <authorList>
            <person name="Reyes-Chin-Wo S."/>
            <person name="Wang Z."/>
            <person name="Yang X."/>
            <person name="Kozik A."/>
            <person name="Arikit S."/>
            <person name="Song C."/>
            <person name="Xia L."/>
            <person name="Froenicke L."/>
            <person name="Lavelle D.O."/>
            <person name="Truco M.J."/>
            <person name="Xia R."/>
            <person name="Zhu S."/>
            <person name="Xu C."/>
            <person name="Xu H."/>
            <person name="Xu X."/>
            <person name="Cox K."/>
            <person name="Korf I."/>
            <person name="Meyers B.C."/>
            <person name="Michelmore R.W."/>
        </authorList>
    </citation>
    <scope>NUCLEOTIDE SEQUENCE [LARGE SCALE GENOMIC DNA]</scope>
    <source>
        <strain evidence="2">cv. Salinas</strain>
        <tissue evidence="1">Seedlings</tissue>
    </source>
</reference>
<dbReference type="Proteomes" id="UP000235145">
    <property type="component" value="Unassembled WGS sequence"/>
</dbReference>
<keyword evidence="2" id="KW-1185">Reference proteome</keyword>
<proteinExistence type="predicted"/>
<accession>A0A9R1V1C1</accession>
<dbReference type="PANTHER" id="PTHR43991">
    <property type="entry name" value="WD REPEAT PROTEIN (AFU_ORTHOLOGUE AFUA_8G05640)-RELATED"/>
    <property type="match status" value="1"/>
</dbReference>
<dbReference type="EMBL" id="NBSK02000007">
    <property type="protein sequence ID" value="KAJ0196508.1"/>
    <property type="molecule type" value="Genomic_DNA"/>
</dbReference>
<organism evidence="1 2">
    <name type="scientific">Lactuca sativa</name>
    <name type="common">Garden lettuce</name>
    <dbReference type="NCBI Taxonomy" id="4236"/>
    <lineage>
        <taxon>Eukaryota</taxon>
        <taxon>Viridiplantae</taxon>
        <taxon>Streptophyta</taxon>
        <taxon>Embryophyta</taxon>
        <taxon>Tracheophyta</taxon>
        <taxon>Spermatophyta</taxon>
        <taxon>Magnoliopsida</taxon>
        <taxon>eudicotyledons</taxon>
        <taxon>Gunneridae</taxon>
        <taxon>Pentapetalae</taxon>
        <taxon>asterids</taxon>
        <taxon>campanulids</taxon>
        <taxon>Asterales</taxon>
        <taxon>Asteraceae</taxon>
        <taxon>Cichorioideae</taxon>
        <taxon>Cichorieae</taxon>
        <taxon>Lactucinae</taxon>
        <taxon>Lactuca</taxon>
    </lineage>
</organism>
<sequence length="90" mass="10702">MVSLTKVTDTSSARARSGKDIQGIPWERLNITRESYRRTRLEQYRNYEDIQLSGDVVDKKCKQNSKIGNYYEFFHNTRLVKPKIIHFQAY</sequence>
<evidence type="ECO:0000313" key="2">
    <source>
        <dbReference type="Proteomes" id="UP000235145"/>
    </source>
</evidence>
<gene>
    <name evidence="1" type="ORF">LSAT_V11C700368280</name>
</gene>
<evidence type="ECO:0000313" key="1">
    <source>
        <dbReference type="EMBL" id="KAJ0196508.1"/>
    </source>
</evidence>
<comment type="caution">
    <text evidence="1">The sequence shown here is derived from an EMBL/GenBank/DDBJ whole genome shotgun (WGS) entry which is preliminary data.</text>
</comment>